<evidence type="ECO:0000313" key="1">
    <source>
        <dbReference type="EMBL" id="WFN37087.1"/>
    </source>
</evidence>
<keyword evidence="2" id="KW-1185">Reference proteome</keyword>
<protein>
    <recommendedName>
        <fullName evidence="3">DUF3821 domain-containing protein</fullName>
    </recommendedName>
</protein>
<organism evidence="1 2">
    <name type="scientific">Methanomicrobium antiquum</name>
    <dbReference type="NCBI Taxonomy" id="487686"/>
    <lineage>
        <taxon>Archaea</taxon>
        <taxon>Methanobacteriati</taxon>
        <taxon>Methanobacteriota</taxon>
        <taxon>Stenosarchaea group</taxon>
        <taxon>Methanomicrobia</taxon>
        <taxon>Methanomicrobiales</taxon>
        <taxon>Methanomicrobiaceae</taxon>
        <taxon>Methanomicrobium</taxon>
    </lineage>
</organism>
<dbReference type="GeneID" id="79949017"/>
<dbReference type="EMBL" id="CP091092">
    <property type="protein sequence ID" value="WFN37087.1"/>
    <property type="molecule type" value="Genomic_DNA"/>
</dbReference>
<evidence type="ECO:0000313" key="2">
    <source>
        <dbReference type="Proteomes" id="UP001218895"/>
    </source>
</evidence>
<name>A0AAF0FP79_9EURY</name>
<dbReference type="AlphaFoldDB" id="A0AAF0FP79"/>
<dbReference type="KEGG" id="manq:L1994_01435"/>
<gene>
    <name evidence="1" type="ORF">L1994_01435</name>
</gene>
<evidence type="ECO:0008006" key="3">
    <source>
        <dbReference type="Google" id="ProtNLM"/>
    </source>
</evidence>
<dbReference type="RefSeq" id="WP_278099925.1">
    <property type="nucleotide sequence ID" value="NZ_CP091092.1"/>
</dbReference>
<sequence>MLCKKNKKEIEKMNRIKIWITSILLISVCLLICGFPASADDKITLMRPIPDELSQNDTLEIFYKSSYSEGSFISYNFTLDTPYPHRGKISGKVSTGSGSTSGGSTFAHYTKISLGNFIPGDWNLTIWEESNSDKAYSKIIHIYPAGMEPKDEPVPPDFCNSGYKNLRQNFKLSPEPDATGGIFAKGQPLYLAGTGLSGTKTGVWIYQETDENKEAHFKALSTDCNGEIMGNGEILSAFNSYNMPSGRYCVYTVSGDFEYTDKEIIPSTYTELENAILQDRDLQYQKFTFFAEEPEISITNNIPKEIQIGTQLKIDGKTNLKSGAILEIVVSSSAVDYDSYQGIIVLQTEVFPYNNKNRWESVIDTSLLGPGEYTISIESPEGLGQDSITVNTYNQVYSVSDSSKDVLSKITYDVDKSTKSLKDKTQIQNIKDYSADHSYDFAQDYIRILTCNEIPKTTFSGLKENILPSISLIMTGGL</sequence>
<reference evidence="1" key="1">
    <citation type="submission" date="2022-01" db="EMBL/GenBank/DDBJ databases">
        <title>Complete genome of Methanomicrobium antiquum DSM 21220.</title>
        <authorList>
            <person name="Chen S.-C."/>
            <person name="You Y.-T."/>
            <person name="Zhou Y.-Z."/>
            <person name="Lai M.-C."/>
        </authorList>
    </citation>
    <scope>NUCLEOTIDE SEQUENCE</scope>
    <source>
        <strain evidence="1">DSM 21220</strain>
    </source>
</reference>
<dbReference type="Proteomes" id="UP001218895">
    <property type="component" value="Chromosome"/>
</dbReference>
<proteinExistence type="predicted"/>
<accession>A0AAF0FP79</accession>